<feature type="domain" description="Glycosyl hydrolase family 31 C-terminal" evidence="6">
    <location>
        <begin position="439"/>
        <end position="525"/>
    </location>
</feature>
<dbReference type="InterPro" id="IPR013780">
    <property type="entry name" value="Glyco_hydro_b"/>
</dbReference>
<dbReference type="Proteomes" id="UP000176288">
    <property type="component" value="Chromosome"/>
</dbReference>
<evidence type="ECO:0000259" key="6">
    <source>
        <dbReference type="Pfam" id="PF21365"/>
    </source>
</evidence>
<evidence type="ECO:0000256" key="2">
    <source>
        <dbReference type="ARBA" id="ARBA00022801"/>
    </source>
</evidence>
<evidence type="ECO:0000256" key="1">
    <source>
        <dbReference type="ARBA" id="ARBA00007806"/>
    </source>
</evidence>
<dbReference type="InterPro" id="IPR000322">
    <property type="entry name" value="Glyco_hydro_31_TIM"/>
</dbReference>
<dbReference type="OrthoDB" id="176168at2"/>
<protein>
    <submittedName>
        <fullName evidence="7">Glycoside hydrolase</fullName>
    </submittedName>
</protein>
<evidence type="ECO:0000256" key="4">
    <source>
        <dbReference type="RuleBase" id="RU361185"/>
    </source>
</evidence>
<dbReference type="KEGG" id="avu:BK816_07760"/>
<comment type="similarity">
    <text evidence="1 4">Belongs to the glycosyl hydrolase 31 family.</text>
</comment>
<dbReference type="Pfam" id="PF01055">
    <property type="entry name" value="Glyco_hydro_31_2nd"/>
    <property type="match status" value="1"/>
</dbReference>
<dbReference type="RefSeq" id="WP_071164997.1">
    <property type="nucleotide sequence ID" value="NZ_CP017812.1"/>
</dbReference>
<name>A0A1D9MML6_9ACTO</name>
<evidence type="ECO:0000256" key="3">
    <source>
        <dbReference type="ARBA" id="ARBA00023295"/>
    </source>
</evidence>
<dbReference type="PANTHER" id="PTHR43053">
    <property type="entry name" value="GLYCOSIDASE FAMILY 31"/>
    <property type="match status" value="1"/>
</dbReference>
<keyword evidence="8" id="KW-1185">Reference proteome</keyword>
<evidence type="ECO:0000313" key="7">
    <source>
        <dbReference type="EMBL" id="AOZ73534.1"/>
    </source>
</evidence>
<dbReference type="GO" id="GO:0005975">
    <property type="term" value="P:carbohydrate metabolic process"/>
    <property type="evidence" value="ECO:0007669"/>
    <property type="project" value="InterPro"/>
</dbReference>
<dbReference type="SUPFAM" id="SSF51011">
    <property type="entry name" value="Glycosyl hydrolase domain"/>
    <property type="match status" value="1"/>
</dbReference>
<dbReference type="Gene3D" id="3.20.20.80">
    <property type="entry name" value="Glycosidases"/>
    <property type="match status" value="1"/>
</dbReference>
<keyword evidence="3 4" id="KW-0326">Glycosidase</keyword>
<dbReference type="Gene3D" id="2.60.40.1180">
    <property type="entry name" value="Golgi alpha-mannosidase II"/>
    <property type="match status" value="1"/>
</dbReference>
<dbReference type="InterPro" id="IPR050985">
    <property type="entry name" value="Alpha-glycosidase_related"/>
</dbReference>
<dbReference type="STRING" id="1912795.BK816_07760"/>
<keyword evidence="2 4" id="KW-0378">Hydrolase</keyword>
<proteinExistence type="inferred from homology"/>
<dbReference type="AlphaFoldDB" id="A0A1D9MML6"/>
<feature type="domain" description="Glycoside hydrolase family 31 TIM barrel" evidence="5">
    <location>
        <begin position="144"/>
        <end position="429"/>
    </location>
</feature>
<evidence type="ECO:0000259" key="5">
    <source>
        <dbReference type="Pfam" id="PF01055"/>
    </source>
</evidence>
<accession>A0A1D9MML6</accession>
<dbReference type="Pfam" id="PF21365">
    <property type="entry name" value="Glyco_hydro_31_3rd"/>
    <property type="match status" value="1"/>
</dbReference>
<reference evidence="7 8" key="1">
    <citation type="submission" date="2016-10" db="EMBL/GenBank/DDBJ databases">
        <title>Actinomyces aegypiusis sp. nov., isolated from the Aegypius monachus in Qinghai Tibet Plateau China.</title>
        <authorList>
            <person name="Wang Y."/>
        </authorList>
    </citation>
    <scope>NUCLEOTIDE SEQUENCE [LARGE SCALE GENOMIC DNA]</scope>
    <source>
        <strain evidence="7 8">VUL4_3</strain>
    </source>
</reference>
<sequence length="526" mass="57890">MTDGSTVKRSSEVSLELLAGERWWGGAVDDAAMQPYGDQNFSRDLAVSKPSEDGIGAPSNQAAPILVSTHGRSVSSDRPFRFEFADGVLHVWGQDLRVVDEARTLAGAYQDLAAQVWSPSGSPARAMFAGPQYNTWIEMPHRPTQEKVLAYVRNLLDCGMPPGVVMIDDMWARDYGTWEFDLSAFPDPAQMVRTLHEWGCAVMLWVVPFVSPDSWLSRQLRKQGFLLLDEDGQVALRPWWNGFSACLDLSNPEAVAWLKGQLDTLRNDFGVDGFKFDAGDVRDYRVADQARGLEPVDMCQAWAEVGLDYEFNEYRACWKMAGAPLAQRLQDKPPTWDGTGIGALIPEMLVQAMIGLSFTCPDMIGGGEIEAMTRAGGIDQELFVRYAQVAALTPMMQFSVSPARVLDEAHFQALRVALGMRERYLPLLLDLVERSGCDGTPLMRPVSYLGAEDGGSLSDVVAQCRDQFLLGDDLLVAPVLEPGATSRRVVLPAGRWRDVASGEVHAGEQVVEVPVSLETLPVFERA</sequence>
<dbReference type="GO" id="GO:0004553">
    <property type="term" value="F:hydrolase activity, hydrolyzing O-glycosyl compounds"/>
    <property type="evidence" value="ECO:0007669"/>
    <property type="project" value="InterPro"/>
</dbReference>
<dbReference type="InterPro" id="IPR017853">
    <property type="entry name" value="GH"/>
</dbReference>
<organism evidence="7 8">
    <name type="scientific">Boudabousia tangfeifanii</name>
    <dbReference type="NCBI Taxonomy" id="1912795"/>
    <lineage>
        <taxon>Bacteria</taxon>
        <taxon>Bacillati</taxon>
        <taxon>Actinomycetota</taxon>
        <taxon>Actinomycetes</taxon>
        <taxon>Actinomycetales</taxon>
        <taxon>Actinomycetaceae</taxon>
        <taxon>Boudabousia</taxon>
    </lineage>
</organism>
<evidence type="ECO:0000313" key="8">
    <source>
        <dbReference type="Proteomes" id="UP000176288"/>
    </source>
</evidence>
<dbReference type="PANTHER" id="PTHR43053:SF4">
    <property type="entry name" value="MYOGENESIS-REGULATING GLYCOSIDASE"/>
    <property type="match status" value="1"/>
</dbReference>
<dbReference type="EMBL" id="CP017812">
    <property type="protein sequence ID" value="AOZ73534.1"/>
    <property type="molecule type" value="Genomic_DNA"/>
</dbReference>
<dbReference type="CDD" id="cd06592">
    <property type="entry name" value="GH31_NET37"/>
    <property type="match status" value="1"/>
</dbReference>
<gene>
    <name evidence="7" type="ORF">BK816_07760</name>
</gene>
<dbReference type="SUPFAM" id="SSF51445">
    <property type="entry name" value="(Trans)glycosidases"/>
    <property type="match status" value="1"/>
</dbReference>
<dbReference type="InterPro" id="IPR048395">
    <property type="entry name" value="Glyco_hydro_31_C"/>
</dbReference>